<gene>
    <name evidence="2" type="ORF">S06H3_48177</name>
</gene>
<evidence type="ECO:0000313" key="2">
    <source>
        <dbReference type="EMBL" id="GAI40018.1"/>
    </source>
</evidence>
<evidence type="ECO:0000259" key="1">
    <source>
        <dbReference type="Pfam" id="PF01488"/>
    </source>
</evidence>
<organism evidence="2">
    <name type="scientific">marine sediment metagenome</name>
    <dbReference type="NCBI Taxonomy" id="412755"/>
    <lineage>
        <taxon>unclassified sequences</taxon>
        <taxon>metagenomes</taxon>
        <taxon>ecological metagenomes</taxon>
    </lineage>
</organism>
<reference evidence="2" key="1">
    <citation type="journal article" date="2014" name="Front. Microbiol.">
        <title>High frequency of phylogenetically diverse reductive dehalogenase-homologous genes in deep subseafloor sedimentary metagenomes.</title>
        <authorList>
            <person name="Kawai M."/>
            <person name="Futagami T."/>
            <person name="Toyoda A."/>
            <person name="Takaki Y."/>
            <person name="Nishi S."/>
            <person name="Hori S."/>
            <person name="Arai W."/>
            <person name="Tsubouchi T."/>
            <person name="Morono Y."/>
            <person name="Uchiyama I."/>
            <person name="Ito T."/>
            <person name="Fujiyama A."/>
            <person name="Inagaki F."/>
            <person name="Takami H."/>
        </authorList>
    </citation>
    <scope>NUCLEOTIDE SEQUENCE</scope>
    <source>
        <strain evidence="2">Expedition CK06-06</strain>
    </source>
</reference>
<dbReference type="InterPro" id="IPR022893">
    <property type="entry name" value="Shikimate_DH_fam"/>
</dbReference>
<dbReference type="GO" id="GO:0004764">
    <property type="term" value="F:shikimate 3-dehydrogenase (NADP+) activity"/>
    <property type="evidence" value="ECO:0007669"/>
    <property type="project" value="InterPro"/>
</dbReference>
<name>X1N8U7_9ZZZZ</name>
<dbReference type="AlphaFoldDB" id="X1N8U7"/>
<dbReference type="EMBL" id="BARV01030323">
    <property type="protein sequence ID" value="GAI40018.1"/>
    <property type="molecule type" value="Genomic_DNA"/>
</dbReference>
<dbReference type="GO" id="GO:0009423">
    <property type="term" value="P:chorismate biosynthetic process"/>
    <property type="evidence" value="ECO:0007669"/>
    <property type="project" value="TreeGrafter"/>
</dbReference>
<dbReference type="PANTHER" id="PTHR21089:SF1">
    <property type="entry name" value="BIFUNCTIONAL 3-DEHYDROQUINATE DEHYDRATASE_SHIKIMATE DEHYDROGENASE, CHLOROPLASTIC"/>
    <property type="match status" value="1"/>
</dbReference>
<dbReference type="SUPFAM" id="SSF51735">
    <property type="entry name" value="NAD(P)-binding Rossmann-fold domains"/>
    <property type="match status" value="1"/>
</dbReference>
<dbReference type="PANTHER" id="PTHR21089">
    <property type="entry name" value="SHIKIMATE DEHYDROGENASE"/>
    <property type="match status" value="1"/>
</dbReference>
<sequence length="203" mass="22077">MPFEYVRTQGGFVEPLAERIGAANTLLANADGALSAYNTDYRGAMEAIKSKLSTPKRKIKLKDLPVAIVGAGGAARAIVAGLRDAGAKITIYNRTIERGQKLASEFNCDFAPLTALQNLNAKLLINCTSIGMHPDTNATPVPKKCLKKPMAVFDTVYNPRETLLLKHAKEKKLKRIEGLSMFINQADKIAPQTAKKSCDGRYL</sequence>
<comment type="caution">
    <text evidence="2">The sequence shown here is derived from an EMBL/GenBank/DDBJ whole genome shotgun (WGS) entry which is preliminary data.</text>
</comment>
<accession>X1N8U7</accession>
<dbReference type="Gene3D" id="3.40.50.720">
    <property type="entry name" value="NAD(P)-binding Rossmann-like Domain"/>
    <property type="match status" value="1"/>
</dbReference>
<feature type="domain" description="Quinate/shikimate 5-dehydrogenase/glutamyl-tRNA reductase" evidence="1">
    <location>
        <begin position="59"/>
        <end position="127"/>
    </location>
</feature>
<protein>
    <recommendedName>
        <fullName evidence="1">Quinate/shikimate 5-dehydrogenase/glutamyl-tRNA reductase domain-containing protein</fullName>
    </recommendedName>
</protein>
<dbReference type="Gene3D" id="3.40.50.10860">
    <property type="entry name" value="Leucine Dehydrogenase, chain A, domain 1"/>
    <property type="match status" value="1"/>
</dbReference>
<dbReference type="CDD" id="cd01065">
    <property type="entry name" value="NAD_bind_Shikimate_DH"/>
    <property type="match status" value="1"/>
</dbReference>
<proteinExistence type="predicted"/>
<dbReference type="GO" id="GO:0019632">
    <property type="term" value="P:shikimate metabolic process"/>
    <property type="evidence" value="ECO:0007669"/>
    <property type="project" value="TreeGrafter"/>
</dbReference>
<dbReference type="InterPro" id="IPR006151">
    <property type="entry name" value="Shikm_DH/Glu-tRNA_Rdtase"/>
</dbReference>
<dbReference type="InterPro" id="IPR036291">
    <property type="entry name" value="NAD(P)-bd_dom_sf"/>
</dbReference>
<dbReference type="Pfam" id="PF01488">
    <property type="entry name" value="Shikimate_DH"/>
    <property type="match status" value="1"/>
</dbReference>